<dbReference type="Pfam" id="PF19953">
    <property type="entry name" value="EACC1"/>
    <property type="match status" value="1"/>
</dbReference>
<dbReference type="InterPro" id="IPR045428">
    <property type="entry name" value="EACC1"/>
</dbReference>
<keyword evidence="1" id="KW-0812">Transmembrane</keyword>
<keyword evidence="1" id="KW-0472">Membrane</keyword>
<reference evidence="2 3" key="1">
    <citation type="journal article" date="2019" name="Int. J. Syst. Evol. Microbiol.">
        <title>The Global Catalogue of Microorganisms (GCM) 10K type strain sequencing project: providing services to taxonomists for standard genome sequencing and annotation.</title>
        <authorList>
            <consortium name="The Broad Institute Genomics Platform"/>
            <consortium name="The Broad Institute Genome Sequencing Center for Infectious Disease"/>
            <person name="Wu L."/>
            <person name="Ma J."/>
        </authorList>
    </citation>
    <scope>NUCLEOTIDE SEQUENCE [LARGE SCALE GENOMIC DNA]</scope>
    <source>
        <strain evidence="2 3">JCM 14969</strain>
    </source>
</reference>
<protein>
    <submittedName>
        <fullName evidence="2">Uncharacterized protein</fullName>
    </submittedName>
</protein>
<proteinExistence type="predicted"/>
<sequence length="116" mass="12373">MDVTVRVSGQAAEDELRSLRDWLSADDTFRGRVTLETSHRGTEDMGAVIDLLVVAVGSGGAATVLAGAIATWLRTRRSDVTVEIVESAHHRTVKVTALRVKDAEAMIRGVLGASES</sequence>
<dbReference type="RefSeq" id="WP_344216005.1">
    <property type="nucleotide sequence ID" value="NZ_BAAAOS010000022.1"/>
</dbReference>
<name>A0ABN2DP38_9ACTN</name>
<evidence type="ECO:0000256" key="1">
    <source>
        <dbReference type="SAM" id="Phobius"/>
    </source>
</evidence>
<keyword evidence="3" id="KW-1185">Reference proteome</keyword>
<dbReference type="EMBL" id="BAAAOS010000022">
    <property type="protein sequence ID" value="GAA1582249.1"/>
    <property type="molecule type" value="Genomic_DNA"/>
</dbReference>
<evidence type="ECO:0000313" key="3">
    <source>
        <dbReference type="Proteomes" id="UP001500393"/>
    </source>
</evidence>
<gene>
    <name evidence="2" type="ORF">GCM10009789_40020</name>
</gene>
<organism evidence="2 3">
    <name type="scientific">Kribbella sancticallisti</name>
    <dbReference type="NCBI Taxonomy" id="460087"/>
    <lineage>
        <taxon>Bacteria</taxon>
        <taxon>Bacillati</taxon>
        <taxon>Actinomycetota</taxon>
        <taxon>Actinomycetes</taxon>
        <taxon>Propionibacteriales</taxon>
        <taxon>Kribbellaceae</taxon>
        <taxon>Kribbella</taxon>
    </lineage>
</organism>
<feature type="transmembrane region" description="Helical" evidence="1">
    <location>
        <begin position="51"/>
        <end position="73"/>
    </location>
</feature>
<dbReference type="Proteomes" id="UP001500393">
    <property type="component" value="Unassembled WGS sequence"/>
</dbReference>
<keyword evidence="1" id="KW-1133">Transmembrane helix</keyword>
<evidence type="ECO:0000313" key="2">
    <source>
        <dbReference type="EMBL" id="GAA1582249.1"/>
    </source>
</evidence>
<comment type="caution">
    <text evidence="2">The sequence shown here is derived from an EMBL/GenBank/DDBJ whole genome shotgun (WGS) entry which is preliminary data.</text>
</comment>
<accession>A0ABN2DP38</accession>